<name>A0A1R4GYV5_9GAMM</name>
<evidence type="ECO:0000313" key="1">
    <source>
        <dbReference type="EMBL" id="SJM89158.1"/>
    </source>
</evidence>
<evidence type="ECO:0008006" key="3">
    <source>
        <dbReference type="Google" id="ProtNLM"/>
    </source>
</evidence>
<dbReference type="RefSeq" id="WP_087142007.1">
    <property type="nucleotide sequence ID" value="NZ_FUKI01000002.1"/>
</dbReference>
<gene>
    <name evidence="1" type="ORF">CRENPOLYSF1_100043</name>
</gene>
<organism evidence="1 2">
    <name type="scientific">Crenothrix polyspora</name>
    <dbReference type="NCBI Taxonomy" id="360316"/>
    <lineage>
        <taxon>Bacteria</taxon>
        <taxon>Pseudomonadati</taxon>
        <taxon>Pseudomonadota</taxon>
        <taxon>Gammaproteobacteria</taxon>
        <taxon>Methylococcales</taxon>
        <taxon>Crenotrichaceae</taxon>
        <taxon>Crenothrix</taxon>
    </lineage>
</organism>
<evidence type="ECO:0000313" key="2">
    <source>
        <dbReference type="Proteomes" id="UP000195667"/>
    </source>
</evidence>
<protein>
    <recommendedName>
        <fullName evidence="3">HicB-like antitoxin of toxin-antitoxin system domain-containing protein</fullName>
    </recommendedName>
</protein>
<dbReference type="OrthoDB" id="5772625at2"/>
<reference evidence="2" key="1">
    <citation type="submission" date="2017-02" db="EMBL/GenBank/DDBJ databases">
        <authorList>
            <person name="Daims H."/>
        </authorList>
    </citation>
    <scope>NUCLEOTIDE SEQUENCE [LARGE SCALE GENOMIC DNA]</scope>
</reference>
<dbReference type="Gene3D" id="3.30.160.250">
    <property type="match status" value="1"/>
</dbReference>
<dbReference type="PANTHER" id="PTHR34504">
    <property type="entry name" value="ANTITOXIN HICB"/>
    <property type="match status" value="1"/>
</dbReference>
<keyword evidence="2" id="KW-1185">Reference proteome</keyword>
<dbReference type="Proteomes" id="UP000195667">
    <property type="component" value="Unassembled WGS sequence"/>
</dbReference>
<proteinExistence type="predicted"/>
<accession>A0A1R4GYV5</accession>
<sequence>MIYTIKAYIHNGEESGYVAECVELPIVTQGQTLDEVTFNLREAISLHLEGEDLAALGFAPNPPIVVNYEMAAVCQS</sequence>
<dbReference type="InterPro" id="IPR035069">
    <property type="entry name" value="TTHA1013/TTHA0281-like"/>
</dbReference>
<dbReference type="InterPro" id="IPR051404">
    <property type="entry name" value="TA_system_antitoxin"/>
</dbReference>
<dbReference type="PANTHER" id="PTHR34504:SF2">
    <property type="entry name" value="UPF0150 PROTEIN SSL0259"/>
    <property type="match status" value="1"/>
</dbReference>
<dbReference type="SUPFAM" id="SSF143100">
    <property type="entry name" value="TTHA1013/TTHA0281-like"/>
    <property type="match status" value="1"/>
</dbReference>
<dbReference type="AlphaFoldDB" id="A0A1R4GYV5"/>
<dbReference type="EMBL" id="FUKI01000002">
    <property type="protein sequence ID" value="SJM89158.1"/>
    <property type="molecule type" value="Genomic_DNA"/>
</dbReference>